<protein>
    <recommendedName>
        <fullName evidence="4">Xaa-Pro dipeptidyl-peptidase-like domain-containing protein</fullName>
    </recommendedName>
</protein>
<dbReference type="STRING" id="2020962.A0A2N1JDS1"/>
<proteinExistence type="predicted"/>
<keyword evidence="6" id="KW-1185">Reference proteome</keyword>
<evidence type="ECO:0000313" key="6">
    <source>
        <dbReference type="Proteomes" id="UP000232875"/>
    </source>
</evidence>
<dbReference type="InterPro" id="IPR029058">
    <property type="entry name" value="AB_hydrolase_fold"/>
</dbReference>
<evidence type="ECO:0000256" key="2">
    <source>
        <dbReference type="ARBA" id="ARBA00047591"/>
    </source>
</evidence>
<dbReference type="GO" id="GO:0016788">
    <property type="term" value="F:hydrolase activity, acting on ester bonds"/>
    <property type="evidence" value="ECO:0007669"/>
    <property type="project" value="UniProtKB-ARBA"/>
</dbReference>
<accession>A0A2N1JDS1</accession>
<feature type="domain" description="Xaa-Pro dipeptidyl-peptidase-like" evidence="4">
    <location>
        <begin position="21"/>
        <end position="151"/>
    </location>
</feature>
<keyword evidence="1" id="KW-0378">Hydrolase</keyword>
<reference evidence="5 6" key="1">
    <citation type="submission" date="2017-10" db="EMBL/GenBank/DDBJ databases">
        <title>A novel species of cold-tolerant Malassezia isolated from bats.</title>
        <authorList>
            <person name="Lorch J.M."/>
            <person name="Palmer J.M."/>
            <person name="Vanderwolf K.J."/>
            <person name="Schmidt K.Z."/>
            <person name="Verant M.L."/>
            <person name="Weller T.J."/>
            <person name="Blehert D.S."/>
        </authorList>
    </citation>
    <scope>NUCLEOTIDE SEQUENCE [LARGE SCALE GENOMIC DNA]</scope>
    <source>
        <strain evidence="5 6">NWHC:44797-103</strain>
    </source>
</reference>
<gene>
    <name evidence="5" type="ORF">MVES_001389</name>
</gene>
<evidence type="ECO:0000313" key="5">
    <source>
        <dbReference type="EMBL" id="PKI84672.1"/>
    </source>
</evidence>
<dbReference type="PANTHER" id="PTHR22946:SF9">
    <property type="entry name" value="POLYKETIDE TRANSFERASE AF380"/>
    <property type="match status" value="1"/>
</dbReference>
<organism evidence="5 6">
    <name type="scientific">Malassezia vespertilionis</name>
    <dbReference type="NCBI Taxonomy" id="2020962"/>
    <lineage>
        <taxon>Eukaryota</taxon>
        <taxon>Fungi</taxon>
        <taxon>Dikarya</taxon>
        <taxon>Basidiomycota</taxon>
        <taxon>Ustilaginomycotina</taxon>
        <taxon>Malasseziomycetes</taxon>
        <taxon>Malasseziales</taxon>
        <taxon>Malasseziaceae</taxon>
        <taxon>Malassezia</taxon>
    </lineage>
</organism>
<dbReference type="EMBL" id="KZ454988">
    <property type="protein sequence ID" value="PKI84672.1"/>
    <property type="molecule type" value="Genomic_DNA"/>
</dbReference>
<dbReference type="OrthoDB" id="2498029at2759"/>
<dbReference type="AlphaFoldDB" id="A0A2N1JDS1"/>
<evidence type="ECO:0000256" key="1">
    <source>
        <dbReference type="ARBA" id="ARBA00022801"/>
    </source>
</evidence>
<dbReference type="Pfam" id="PF02129">
    <property type="entry name" value="Peptidase_S15"/>
    <property type="match status" value="1"/>
</dbReference>
<dbReference type="Proteomes" id="UP000232875">
    <property type="component" value="Unassembled WGS sequence"/>
</dbReference>
<dbReference type="InterPro" id="IPR000383">
    <property type="entry name" value="Xaa-Pro-like_dom"/>
</dbReference>
<dbReference type="InterPro" id="IPR050261">
    <property type="entry name" value="FrsA_esterase"/>
</dbReference>
<sequence length="299" mass="32700">MSATRRDIQIESHGNLLGGWLYTPSTLKQKDGKYPAIVLAHGLGAVKEMALDRYSERFSAAGFLCVVFDYRFFGSSTGRPRGLIDPSLQLEDWSAALDYTKSLPDVDTRRIGIFGSSFSGGHVIRVAAAHPDTVSAVVSQCPFTDGLASARQVPLRTLPSTALLALRDQFFSTNDEPVRIKLVGEPGEVALMSTEESMKYKGLVPPGMKLEIEAVPARIVLKMPLLYPGSYTSQVQCPIMFGICGKDSVAPPKPTEYYAKKAPKGTIKYYPEMGHFDIYLGENFEKAVGDYVAFLDAVL</sequence>
<evidence type="ECO:0000256" key="3">
    <source>
        <dbReference type="ARBA" id="ARBA00048461"/>
    </source>
</evidence>
<dbReference type="PANTHER" id="PTHR22946">
    <property type="entry name" value="DIENELACTONE HYDROLASE DOMAIN-CONTAINING PROTEIN-RELATED"/>
    <property type="match status" value="1"/>
</dbReference>
<dbReference type="SUPFAM" id="SSF53474">
    <property type="entry name" value="alpha/beta-Hydrolases"/>
    <property type="match status" value="1"/>
</dbReference>
<evidence type="ECO:0000259" key="4">
    <source>
        <dbReference type="Pfam" id="PF02129"/>
    </source>
</evidence>
<comment type="catalytic activity">
    <reaction evidence="3">
        <text>a monoacylglycerol + H2O = glycerol + a fatty acid + H(+)</text>
        <dbReference type="Rhea" id="RHEA:15245"/>
        <dbReference type="ChEBI" id="CHEBI:15377"/>
        <dbReference type="ChEBI" id="CHEBI:15378"/>
        <dbReference type="ChEBI" id="CHEBI:17408"/>
        <dbReference type="ChEBI" id="CHEBI:17754"/>
        <dbReference type="ChEBI" id="CHEBI:28868"/>
    </reaction>
</comment>
<name>A0A2N1JDS1_9BASI</name>
<comment type="catalytic activity">
    <reaction evidence="2">
        <text>a diacylglycerol + H2O = a monoacylglycerol + a fatty acid + H(+)</text>
        <dbReference type="Rhea" id="RHEA:32731"/>
        <dbReference type="ChEBI" id="CHEBI:15377"/>
        <dbReference type="ChEBI" id="CHEBI:15378"/>
        <dbReference type="ChEBI" id="CHEBI:17408"/>
        <dbReference type="ChEBI" id="CHEBI:18035"/>
        <dbReference type="ChEBI" id="CHEBI:28868"/>
    </reaction>
</comment>
<dbReference type="Gene3D" id="3.40.50.1820">
    <property type="entry name" value="alpha/beta hydrolase"/>
    <property type="match status" value="1"/>
</dbReference>
<dbReference type="Gene3D" id="1.10.10.800">
    <property type="match status" value="1"/>
</dbReference>